<reference evidence="2" key="1">
    <citation type="journal article" date="2016" name="Genome Announc.">
        <title>Draft Genome Sequences of Five Rapidly Growing Mycobacterium Species, M. thermoresistibile, M. fortuitum subsp. acetamidolyticum, M. canariasense, M. brisbanense, and M. novocastrense.</title>
        <authorList>
            <person name="Katahira K."/>
            <person name="Ogura Y."/>
            <person name="Gotoh Y."/>
            <person name="Hayashi T."/>
        </authorList>
    </citation>
    <scope>NUCLEOTIDE SEQUENCE [LARGE SCALE GENOMIC DNA]</scope>
    <source>
        <strain evidence="2">JCM15298</strain>
    </source>
</reference>
<evidence type="ECO:0000313" key="2">
    <source>
        <dbReference type="Proteomes" id="UP000069443"/>
    </source>
</evidence>
<comment type="caution">
    <text evidence="1">The sequence shown here is derived from an EMBL/GenBank/DDBJ whole genome shotgun (WGS) entry which is preliminary data.</text>
</comment>
<sequence length="72" mass="8274">MSAHHRQPATYVFPPEVFSLIVDRDPGDYEGLHRARITGPNAHQCEPWMLTPTPTIGSYCRACGRRWPWIEP</sequence>
<evidence type="ECO:0000313" key="1">
    <source>
        <dbReference type="EMBL" id="GAS98832.1"/>
    </source>
</evidence>
<proteinExistence type="predicted"/>
<protein>
    <submittedName>
        <fullName evidence="1">Energy-conserving hydrogenase (Ferredoxin), subu nit B</fullName>
    </submittedName>
</protein>
<gene>
    <name evidence="1" type="ORF">RMCC_5797</name>
</gene>
<keyword evidence="2" id="KW-1185">Reference proteome</keyword>
<dbReference type="EMBL" id="BCSY01000111">
    <property type="protein sequence ID" value="GAS98832.1"/>
    <property type="molecule type" value="Genomic_DNA"/>
</dbReference>
<dbReference type="STRING" id="228230.RMCC_5797"/>
<organism evidence="1 2">
    <name type="scientific">Mycolicibacterium canariasense</name>
    <name type="common">Mycobacterium canariasense</name>
    <dbReference type="NCBI Taxonomy" id="228230"/>
    <lineage>
        <taxon>Bacteria</taxon>
        <taxon>Bacillati</taxon>
        <taxon>Actinomycetota</taxon>
        <taxon>Actinomycetes</taxon>
        <taxon>Mycobacteriales</taxon>
        <taxon>Mycobacteriaceae</taxon>
        <taxon>Mycolicibacterium</taxon>
    </lineage>
</organism>
<reference evidence="2" key="2">
    <citation type="submission" date="2016-02" db="EMBL/GenBank/DDBJ databases">
        <title>Draft genome sequence of five rapidly growing Mycobacterium species.</title>
        <authorList>
            <person name="Katahira K."/>
            <person name="Gotou Y."/>
            <person name="Iida K."/>
            <person name="Ogura Y."/>
            <person name="Hayashi T."/>
        </authorList>
    </citation>
    <scope>NUCLEOTIDE SEQUENCE [LARGE SCALE GENOMIC DNA]</scope>
    <source>
        <strain evidence="2">JCM15298</strain>
    </source>
</reference>
<name>A0A100WIB9_MYCCR</name>
<accession>A0A100WIB9</accession>
<dbReference type="Proteomes" id="UP000069443">
    <property type="component" value="Unassembled WGS sequence"/>
</dbReference>
<dbReference type="AlphaFoldDB" id="A0A100WIB9"/>